<name>A0AAN8FUT4_TRICO</name>
<keyword evidence="3" id="KW-1185">Reference proteome</keyword>
<evidence type="ECO:0000313" key="2">
    <source>
        <dbReference type="EMBL" id="KAK5986751.1"/>
    </source>
</evidence>
<proteinExistence type="predicted"/>
<protein>
    <submittedName>
        <fullName evidence="2">Uncharacterized protein</fullName>
    </submittedName>
</protein>
<keyword evidence="1" id="KW-0732">Signal</keyword>
<accession>A0AAN8FUT4</accession>
<gene>
    <name evidence="2" type="ORF">GCK32_017802</name>
</gene>
<reference evidence="2 3" key="1">
    <citation type="submission" date="2019-10" db="EMBL/GenBank/DDBJ databases">
        <title>Assembly and Annotation for the nematode Trichostrongylus colubriformis.</title>
        <authorList>
            <person name="Martin J."/>
        </authorList>
    </citation>
    <scope>NUCLEOTIDE SEQUENCE [LARGE SCALE GENOMIC DNA]</scope>
    <source>
        <strain evidence="2">G859</strain>
        <tissue evidence="2">Whole worm</tissue>
    </source>
</reference>
<evidence type="ECO:0000256" key="1">
    <source>
        <dbReference type="SAM" id="SignalP"/>
    </source>
</evidence>
<comment type="caution">
    <text evidence="2">The sequence shown here is derived from an EMBL/GenBank/DDBJ whole genome shotgun (WGS) entry which is preliminary data.</text>
</comment>
<organism evidence="2 3">
    <name type="scientific">Trichostrongylus colubriformis</name>
    <name type="common">Black scour worm</name>
    <dbReference type="NCBI Taxonomy" id="6319"/>
    <lineage>
        <taxon>Eukaryota</taxon>
        <taxon>Metazoa</taxon>
        <taxon>Ecdysozoa</taxon>
        <taxon>Nematoda</taxon>
        <taxon>Chromadorea</taxon>
        <taxon>Rhabditida</taxon>
        <taxon>Rhabditina</taxon>
        <taxon>Rhabditomorpha</taxon>
        <taxon>Strongyloidea</taxon>
        <taxon>Trichostrongylidae</taxon>
        <taxon>Trichostrongylus</taxon>
    </lineage>
</organism>
<dbReference type="AlphaFoldDB" id="A0AAN8FUT4"/>
<dbReference type="EMBL" id="WIXE01000275">
    <property type="protein sequence ID" value="KAK5986751.1"/>
    <property type="molecule type" value="Genomic_DNA"/>
</dbReference>
<feature type="chain" id="PRO_5042846254" evidence="1">
    <location>
        <begin position="27"/>
        <end position="56"/>
    </location>
</feature>
<sequence>MQRRVFILILTGIFILELTGIALVNAEEECGKARHTIWAAYNHEPTRLLSHHALRV</sequence>
<feature type="signal peptide" evidence="1">
    <location>
        <begin position="1"/>
        <end position="26"/>
    </location>
</feature>
<dbReference type="Proteomes" id="UP001331761">
    <property type="component" value="Unassembled WGS sequence"/>
</dbReference>
<evidence type="ECO:0000313" key="3">
    <source>
        <dbReference type="Proteomes" id="UP001331761"/>
    </source>
</evidence>